<evidence type="ECO:0000259" key="2">
    <source>
        <dbReference type="Pfam" id="PF00934"/>
    </source>
</evidence>
<accession>A0A7Z7IIK8</accession>
<dbReference type="AlphaFoldDB" id="A0A7Z7IIK8"/>
<dbReference type="Gene3D" id="1.10.287.850">
    <property type="entry name" value="HP0062-like domain"/>
    <property type="match status" value="1"/>
</dbReference>
<feature type="region of interest" description="Disordered" evidence="1">
    <location>
        <begin position="89"/>
        <end position="120"/>
    </location>
</feature>
<dbReference type="EMBL" id="OCTY01000002">
    <property type="protein sequence ID" value="SOJ54148.1"/>
    <property type="molecule type" value="Genomic_DNA"/>
</dbReference>
<dbReference type="InterPro" id="IPR038332">
    <property type="entry name" value="PPE_sf"/>
</dbReference>
<dbReference type="Proteomes" id="UP000554965">
    <property type="component" value="Unassembled WGS sequence"/>
</dbReference>
<evidence type="ECO:0000313" key="4">
    <source>
        <dbReference type="Proteomes" id="UP000554965"/>
    </source>
</evidence>
<dbReference type="Pfam" id="PF00934">
    <property type="entry name" value="PE"/>
    <property type="match status" value="1"/>
</dbReference>
<protein>
    <submittedName>
        <fullName evidence="3">Putative PE-PGRS family protein PE_PGRS24</fullName>
    </submittedName>
</protein>
<organism evidence="3 4">
    <name type="scientific">Mycobacterium simulans</name>
    <dbReference type="NCBI Taxonomy" id="627089"/>
    <lineage>
        <taxon>Bacteria</taxon>
        <taxon>Bacillati</taxon>
        <taxon>Actinomycetota</taxon>
        <taxon>Actinomycetes</taxon>
        <taxon>Mycobacteriales</taxon>
        <taxon>Mycobacteriaceae</taxon>
        <taxon>Mycobacterium</taxon>
    </lineage>
</organism>
<name>A0A7Z7IIK8_9MYCO</name>
<keyword evidence="4" id="KW-1185">Reference proteome</keyword>
<proteinExistence type="predicted"/>
<feature type="domain" description="PE" evidence="2">
    <location>
        <begin position="27"/>
        <end position="64"/>
    </location>
</feature>
<comment type="caution">
    <text evidence="3">The sequence shown here is derived from an EMBL/GenBank/DDBJ whole genome shotgun (WGS) entry which is preliminary data.</text>
</comment>
<gene>
    <name evidence="3" type="ORF">MSIMFB_01647</name>
</gene>
<evidence type="ECO:0000256" key="1">
    <source>
        <dbReference type="SAM" id="MobiDB-lite"/>
    </source>
</evidence>
<dbReference type="InterPro" id="IPR000084">
    <property type="entry name" value="PE-PGRS_N"/>
</dbReference>
<dbReference type="SUPFAM" id="SSF140459">
    <property type="entry name" value="PE/PPE dimer-like"/>
    <property type="match status" value="1"/>
</dbReference>
<evidence type="ECO:0000313" key="3">
    <source>
        <dbReference type="EMBL" id="SOJ54148.1"/>
    </source>
</evidence>
<reference evidence="3 4" key="1">
    <citation type="submission" date="2017-10" db="EMBL/GenBank/DDBJ databases">
        <authorList>
            <consortium name="Urmite Genomes"/>
        </authorList>
    </citation>
    <scope>NUCLEOTIDE SEQUENCE [LARGE SCALE GENOMIC DNA]</scope>
    <source>
        <strain evidence="3 4">FB-527</strain>
    </source>
</reference>
<sequence>MCVPFLLATPETLATAARDLANISATVTVAPENEVSAAVATVFRADAQGYQAPSVRAAAFPDQFRCQRTHPDVAGTRANRQRARVACLQPGAGATADPADIDRDADHGGVSGPSEPIRHQ</sequence>